<evidence type="ECO:0000256" key="2">
    <source>
        <dbReference type="ARBA" id="ARBA00023043"/>
    </source>
</evidence>
<dbReference type="Gene3D" id="1.25.40.20">
    <property type="entry name" value="Ankyrin repeat-containing domain"/>
    <property type="match status" value="1"/>
</dbReference>
<gene>
    <name evidence="4" type="ORF">LTR77_006267</name>
</gene>
<organism evidence="4 5">
    <name type="scientific">Saxophila tyrrhenica</name>
    <dbReference type="NCBI Taxonomy" id="1690608"/>
    <lineage>
        <taxon>Eukaryota</taxon>
        <taxon>Fungi</taxon>
        <taxon>Dikarya</taxon>
        <taxon>Ascomycota</taxon>
        <taxon>Pezizomycotina</taxon>
        <taxon>Dothideomycetes</taxon>
        <taxon>Dothideomycetidae</taxon>
        <taxon>Mycosphaerellales</taxon>
        <taxon>Extremaceae</taxon>
        <taxon>Saxophila</taxon>
    </lineage>
</organism>
<protein>
    <submittedName>
        <fullName evidence="4">Uncharacterized protein</fullName>
    </submittedName>
</protein>
<dbReference type="GeneID" id="89927607"/>
<dbReference type="RefSeq" id="XP_064658424.1">
    <property type="nucleotide sequence ID" value="XM_064803509.1"/>
</dbReference>
<dbReference type="InterPro" id="IPR002110">
    <property type="entry name" value="Ankyrin_rpt"/>
</dbReference>
<dbReference type="PANTHER" id="PTHR24198:SF165">
    <property type="entry name" value="ANKYRIN REPEAT-CONTAINING PROTEIN-RELATED"/>
    <property type="match status" value="1"/>
</dbReference>
<evidence type="ECO:0000313" key="5">
    <source>
        <dbReference type="Proteomes" id="UP001337655"/>
    </source>
</evidence>
<keyword evidence="5" id="KW-1185">Reference proteome</keyword>
<dbReference type="EMBL" id="JAVRRT010000009">
    <property type="protein sequence ID" value="KAK5168958.1"/>
    <property type="molecule type" value="Genomic_DNA"/>
</dbReference>
<sequence>MVAPDVSLLDEAASDWTSAIEAPWQLDPGVDFSALELDFGQNSIDAVALTKSPHSRVDGQRSSTTEESTLTRNDGVLGEPRLESCYVPPPVVIVEDNDPVTPEQRDVVDLTSTPGFEYDTLGRFNVDTTSCTPLTPPPPLYLLNEIESLQSHWPQLHIEAEMVRHTVYLLGDIDAASCAQRPALSFLPAESSVSQYYPRITPSCCPDSRIDTQQGRLKAGLEAHFATANHWDRALDRLEQWWDEHWCLIEEFPNFIFADDVAELAKLRAARDRLRNELPISWTPYCSNILDEIHFATVKYRLFPLAPTPEYSAIVRYLMDSRLNVDTTDEHYQHPLHWACSFGKASAAKLLFMSSPDFLKRRDDTGRRPLDVAVDRDHLDVAIELLHHACQRYYKLRSPLQLTCKYGNAALVKALLASGECHGLEEAFNTALRYASVGTVKLLLGAGSKLKDLGELLESIQHDTCPDGKEKLLLLCQHGQLVRPQDPIGKSLAHASGAMG</sequence>
<evidence type="ECO:0000313" key="4">
    <source>
        <dbReference type="EMBL" id="KAK5168958.1"/>
    </source>
</evidence>
<reference evidence="4 5" key="1">
    <citation type="submission" date="2023-08" db="EMBL/GenBank/DDBJ databases">
        <title>Black Yeasts Isolated from many extreme environments.</title>
        <authorList>
            <person name="Coleine C."/>
            <person name="Stajich J.E."/>
            <person name="Selbmann L."/>
        </authorList>
    </citation>
    <scope>NUCLEOTIDE SEQUENCE [LARGE SCALE GENOMIC DNA]</scope>
    <source>
        <strain evidence="4 5">CCFEE 5935</strain>
    </source>
</reference>
<dbReference type="SUPFAM" id="SSF48403">
    <property type="entry name" value="Ankyrin repeat"/>
    <property type="match status" value="1"/>
</dbReference>
<comment type="caution">
    <text evidence="4">The sequence shown here is derived from an EMBL/GenBank/DDBJ whole genome shotgun (WGS) entry which is preliminary data.</text>
</comment>
<feature type="region of interest" description="Disordered" evidence="3">
    <location>
        <begin position="51"/>
        <end position="71"/>
    </location>
</feature>
<name>A0AAV9P7V9_9PEZI</name>
<dbReference type="AlphaFoldDB" id="A0AAV9P7V9"/>
<dbReference type="InterPro" id="IPR036770">
    <property type="entry name" value="Ankyrin_rpt-contain_sf"/>
</dbReference>
<evidence type="ECO:0000256" key="1">
    <source>
        <dbReference type="ARBA" id="ARBA00022737"/>
    </source>
</evidence>
<dbReference type="SMART" id="SM00248">
    <property type="entry name" value="ANK"/>
    <property type="match status" value="3"/>
</dbReference>
<keyword evidence="2" id="KW-0040">ANK repeat</keyword>
<dbReference type="PANTHER" id="PTHR24198">
    <property type="entry name" value="ANKYRIN REPEAT AND PROTEIN KINASE DOMAIN-CONTAINING PROTEIN"/>
    <property type="match status" value="1"/>
</dbReference>
<keyword evidence="1" id="KW-0677">Repeat</keyword>
<evidence type="ECO:0000256" key="3">
    <source>
        <dbReference type="SAM" id="MobiDB-lite"/>
    </source>
</evidence>
<accession>A0AAV9P7V9</accession>
<dbReference type="Pfam" id="PF12796">
    <property type="entry name" value="Ank_2"/>
    <property type="match status" value="1"/>
</dbReference>
<dbReference type="Proteomes" id="UP001337655">
    <property type="component" value="Unassembled WGS sequence"/>
</dbReference>
<proteinExistence type="predicted"/>